<dbReference type="RefSeq" id="WP_120746344.1">
    <property type="nucleotide sequence ID" value="NZ_RBAH01000003.1"/>
</dbReference>
<feature type="domain" description="Phosphotyrosine protein phosphatase I" evidence="2">
    <location>
        <begin position="6"/>
        <end position="137"/>
    </location>
</feature>
<accession>A0A3B0CT93</accession>
<dbReference type="CDD" id="cd16345">
    <property type="entry name" value="LMWP_ArsC"/>
    <property type="match status" value="1"/>
</dbReference>
<dbReference type="AlphaFoldDB" id="A0A3B0CT93"/>
<dbReference type="InterPro" id="IPR023485">
    <property type="entry name" value="Ptyr_pPase"/>
</dbReference>
<evidence type="ECO:0000313" key="4">
    <source>
        <dbReference type="Proteomes" id="UP000282311"/>
    </source>
</evidence>
<dbReference type="OrthoDB" id="9784339at2"/>
<dbReference type="SMART" id="SM00226">
    <property type="entry name" value="LMWPc"/>
    <property type="match status" value="1"/>
</dbReference>
<dbReference type="GO" id="GO:0046685">
    <property type="term" value="P:response to arsenic-containing substance"/>
    <property type="evidence" value="ECO:0007669"/>
    <property type="project" value="UniProtKB-KW"/>
</dbReference>
<organism evidence="3 4">
    <name type="scientific">Paenibacillus ginsengarvi</name>
    <dbReference type="NCBI Taxonomy" id="400777"/>
    <lineage>
        <taxon>Bacteria</taxon>
        <taxon>Bacillati</taxon>
        <taxon>Bacillota</taxon>
        <taxon>Bacilli</taxon>
        <taxon>Bacillales</taxon>
        <taxon>Paenibacillaceae</taxon>
        <taxon>Paenibacillus</taxon>
    </lineage>
</organism>
<evidence type="ECO:0000313" key="3">
    <source>
        <dbReference type="EMBL" id="RKN85976.1"/>
    </source>
</evidence>
<dbReference type="SUPFAM" id="SSF52788">
    <property type="entry name" value="Phosphotyrosine protein phosphatases I"/>
    <property type="match status" value="1"/>
</dbReference>
<keyword evidence="4" id="KW-1185">Reference proteome</keyword>
<comment type="caution">
    <text evidence="3">The sequence shown here is derived from an EMBL/GenBank/DDBJ whole genome shotgun (WGS) entry which is preliminary data.</text>
</comment>
<gene>
    <name evidence="3" type="ORF">D7M11_06530</name>
</gene>
<sequence>MNKKVTQIYFLCGQNRCRSQMAEAFAKHYGGERVVVESAGLEPSNMLHPFTIEVMREVGIDLSQNVCKKIDMKFFISANAIVKLCEQVVERCPIVPFNIMNVEWNITDPLAIDGGTIQDVRRARDEIQEKVIDLLKGMNIPFA</sequence>
<dbReference type="InterPro" id="IPR036196">
    <property type="entry name" value="Ptyr_pPase_sf"/>
</dbReference>
<dbReference type="PANTHER" id="PTHR43428:SF1">
    <property type="entry name" value="ARSENATE REDUCTASE"/>
    <property type="match status" value="1"/>
</dbReference>
<evidence type="ECO:0000256" key="1">
    <source>
        <dbReference type="ARBA" id="ARBA00022849"/>
    </source>
</evidence>
<dbReference type="Pfam" id="PF01451">
    <property type="entry name" value="LMWPc"/>
    <property type="match status" value="1"/>
</dbReference>
<protein>
    <submittedName>
        <fullName evidence="3">Arsenate reductase ArsC</fullName>
    </submittedName>
</protein>
<dbReference type="Proteomes" id="UP000282311">
    <property type="component" value="Unassembled WGS sequence"/>
</dbReference>
<keyword evidence="1" id="KW-0059">Arsenical resistance</keyword>
<name>A0A3B0CT93_9BACL</name>
<dbReference type="EMBL" id="RBAH01000003">
    <property type="protein sequence ID" value="RKN85976.1"/>
    <property type="molecule type" value="Genomic_DNA"/>
</dbReference>
<dbReference type="Gene3D" id="3.40.50.2300">
    <property type="match status" value="1"/>
</dbReference>
<reference evidence="3 4" key="1">
    <citation type="journal article" date="2007" name="Int. J. Syst. Evol. Microbiol.">
        <title>Paenibacillus ginsengarvi sp. nov., isolated from soil from ginseng cultivation.</title>
        <authorList>
            <person name="Yoon M.H."/>
            <person name="Ten L.N."/>
            <person name="Im W.T."/>
        </authorList>
    </citation>
    <scope>NUCLEOTIDE SEQUENCE [LARGE SCALE GENOMIC DNA]</scope>
    <source>
        <strain evidence="3 4">KCTC 13059</strain>
    </source>
</reference>
<evidence type="ECO:0000259" key="2">
    <source>
        <dbReference type="SMART" id="SM00226"/>
    </source>
</evidence>
<proteinExistence type="predicted"/>
<dbReference type="PANTHER" id="PTHR43428">
    <property type="entry name" value="ARSENATE REDUCTASE"/>
    <property type="match status" value="1"/>
</dbReference>